<dbReference type="Gene3D" id="1.10.10.10">
    <property type="entry name" value="Winged helix-like DNA-binding domain superfamily/Winged helix DNA-binding domain"/>
    <property type="match status" value="1"/>
</dbReference>
<keyword evidence="5" id="KW-1133">Transmembrane helix</keyword>
<proteinExistence type="inferred from homology"/>
<dbReference type="PANTHER" id="PTHR30579">
    <property type="entry name" value="TRANSCRIPTIONAL REGULATOR"/>
    <property type="match status" value="1"/>
</dbReference>
<evidence type="ECO:0000256" key="2">
    <source>
        <dbReference type="ARBA" id="ARBA00023015"/>
    </source>
</evidence>
<dbReference type="Proteomes" id="UP000501063">
    <property type="component" value="Chromosome"/>
</dbReference>
<dbReference type="SUPFAM" id="SSF46785">
    <property type="entry name" value="Winged helix' DNA-binding domain"/>
    <property type="match status" value="1"/>
</dbReference>
<dbReference type="Pfam" id="PF00126">
    <property type="entry name" value="HTH_1"/>
    <property type="match status" value="1"/>
</dbReference>
<evidence type="ECO:0000256" key="1">
    <source>
        <dbReference type="ARBA" id="ARBA00009437"/>
    </source>
</evidence>
<protein>
    <submittedName>
        <fullName evidence="7">LysR family transcriptional regulator</fullName>
    </submittedName>
</protein>
<evidence type="ECO:0000256" key="5">
    <source>
        <dbReference type="SAM" id="Phobius"/>
    </source>
</evidence>
<evidence type="ECO:0000259" key="6">
    <source>
        <dbReference type="PROSITE" id="PS50931"/>
    </source>
</evidence>
<dbReference type="KEGG" id="pnt:G5B91_18990"/>
<feature type="domain" description="HTH lysR-type" evidence="6">
    <location>
        <begin position="4"/>
        <end position="61"/>
    </location>
</feature>
<keyword evidence="5" id="KW-0472">Membrane</keyword>
<dbReference type="GO" id="GO:0003700">
    <property type="term" value="F:DNA-binding transcription factor activity"/>
    <property type="evidence" value="ECO:0007669"/>
    <property type="project" value="InterPro"/>
</dbReference>
<accession>A0A6G6IYM7</accession>
<evidence type="ECO:0000313" key="7">
    <source>
        <dbReference type="EMBL" id="QIE88245.1"/>
    </source>
</evidence>
<dbReference type="InterPro" id="IPR036388">
    <property type="entry name" value="WH-like_DNA-bd_sf"/>
</dbReference>
<dbReference type="PROSITE" id="PS50931">
    <property type="entry name" value="HTH_LYSR"/>
    <property type="match status" value="1"/>
</dbReference>
<organism evidence="7 8">
    <name type="scientific">Pseudomonas nitroreducens</name>
    <dbReference type="NCBI Taxonomy" id="46680"/>
    <lineage>
        <taxon>Bacteria</taxon>
        <taxon>Pseudomonadati</taxon>
        <taxon>Pseudomonadota</taxon>
        <taxon>Gammaproteobacteria</taxon>
        <taxon>Pseudomonadales</taxon>
        <taxon>Pseudomonadaceae</taxon>
        <taxon>Pseudomonas</taxon>
    </lineage>
</organism>
<keyword evidence="3" id="KW-0238">DNA-binding</keyword>
<feature type="transmembrane region" description="Helical" evidence="5">
    <location>
        <begin position="208"/>
        <end position="231"/>
    </location>
</feature>
<sequence>MKTPDIEAIRAFLLVADLKSFTRAAEVAGTTQAAISLKIKRLEESLGRALLERTPRRVTLSAQGSVFIASARRLLQSYDDTLRCFDAPRRTLRIGVSHHILGADLSHWLQRLAQADPEVIVAFSLGTSRQMLESYEEGALDIALILRHDNRRQDGEVIGSERFGWMAAESFELDDGAPLPLAIQPAPCGMRSMVSSALQGQNRNWREAFVGSGILAIGAAVSAGIGIGAMVERMAPAGCVDVRERFGLPELPPRDVVLYCAHRDAQTRALIGALSPAITA</sequence>
<dbReference type="PRINTS" id="PR00039">
    <property type="entry name" value="HTHLYSR"/>
</dbReference>
<reference evidence="7 8" key="1">
    <citation type="submission" date="2020-02" db="EMBL/GenBank/DDBJ databases">
        <title>Integrative conjugative elements (ICEs) and plasmids drive adaptation of Pseudomonas nitroreducens strain HBP1 to wastewater environment.</title>
        <authorList>
            <person name="Sentchilo V."/>
            <person name="Carraro N."/>
            <person name="Bertelli C."/>
            <person name="van der Meer J.R."/>
        </authorList>
    </citation>
    <scope>NUCLEOTIDE SEQUENCE [LARGE SCALE GENOMIC DNA]</scope>
    <source>
        <strain evidence="7 8">HBP1</strain>
    </source>
</reference>
<dbReference type="GO" id="GO:0003677">
    <property type="term" value="F:DNA binding"/>
    <property type="evidence" value="ECO:0007669"/>
    <property type="project" value="UniProtKB-KW"/>
</dbReference>
<dbReference type="InterPro" id="IPR036390">
    <property type="entry name" value="WH_DNA-bd_sf"/>
</dbReference>
<dbReference type="PANTHER" id="PTHR30579:SF7">
    <property type="entry name" value="HTH-TYPE TRANSCRIPTIONAL REGULATOR LRHA-RELATED"/>
    <property type="match status" value="1"/>
</dbReference>
<dbReference type="InterPro" id="IPR050176">
    <property type="entry name" value="LTTR"/>
</dbReference>
<evidence type="ECO:0000256" key="3">
    <source>
        <dbReference type="ARBA" id="ARBA00023125"/>
    </source>
</evidence>
<gene>
    <name evidence="7" type="ORF">G5B91_18990</name>
</gene>
<evidence type="ECO:0000256" key="4">
    <source>
        <dbReference type="ARBA" id="ARBA00023163"/>
    </source>
</evidence>
<dbReference type="RefSeq" id="WP_024763801.1">
    <property type="nucleotide sequence ID" value="NZ_CP049140.1"/>
</dbReference>
<name>A0A6G6IYM7_PSENT</name>
<evidence type="ECO:0000313" key="8">
    <source>
        <dbReference type="Proteomes" id="UP000501063"/>
    </source>
</evidence>
<comment type="similarity">
    <text evidence="1">Belongs to the LysR transcriptional regulatory family.</text>
</comment>
<keyword evidence="4" id="KW-0804">Transcription</keyword>
<dbReference type="FunFam" id="1.10.10.10:FF:000001">
    <property type="entry name" value="LysR family transcriptional regulator"/>
    <property type="match status" value="1"/>
</dbReference>
<dbReference type="AlphaFoldDB" id="A0A6G6IYM7"/>
<dbReference type="InterPro" id="IPR000847">
    <property type="entry name" value="LysR_HTH_N"/>
</dbReference>
<dbReference type="SUPFAM" id="SSF53850">
    <property type="entry name" value="Periplasmic binding protein-like II"/>
    <property type="match status" value="1"/>
</dbReference>
<dbReference type="Pfam" id="PF03466">
    <property type="entry name" value="LysR_substrate"/>
    <property type="match status" value="1"/>
</dbReference>
<dbReference type="EMBL" id="CP049140">
    <property type="protein sequence ID" value="QIE88245.1"/>
    <property type="molecule type" value="Genomic_DNA"/>
</dbReference>
<dbReference type="InterPro" id="IPR005119">
    <property type="entry name" value="LysR_subst-bd"/>
</dbReference>
<keyword evidence="2" id="KW-0805">Transcription regulation</keyword>
<dbReference type="Gene3D" id="3.40.190.10">
    <property type="entry name" value="Periplasmic binding protein-like II"/>
    <property type="match status" value="2"/>
</dbReference>
<keyword evidence="5" id="KW-0812">Transmembrane</keyword>